<dbReference type="EMBL" id="GBXM01013651">
    <property type="protein sequence ID" value="JAH94926.1"/>
    <property type="molecule type" value="Transcribed_RNA"/>
</dbReference>
<proteinExistence type="predicted"/>
<feature type="transmembrane region" description="Helical" evidence="1">
    <location>
        <begin position="83"/>
        <end position="100"/>
    </location>
</feature>
<keyword evidence="1" id="KW-1133">Transmembrane helix</keyword>
<reference evidence="2" key="2">
    <citation type="journal article" date="2015" name="Fish Shellfish Immunol.">
        <title>Early steps in the European eel (Anguilla anguilla)-Vibrio vulnificus interaction in the gills: Role of the RtxA13 toxin.</title>
        <authorList>
            <person name="Callol A."/>
            <person name="Pajuelo D."/>
            <person name="Ebbesson L."/>
            <person name="Teles M."/>
            <person name="MacKenzie S."/>
            <person name="Amaro C."/>
        </authorList>
    </citation>
    <scope>NUCLEOTIDE SEQUENCE</scope>
</reference>
<evidence type="ECO:0000256" key="1">
    <source>
        <dbReference type="SAM" id="Phobius"/>
    </source>
</evidence>
<evidence type="ECO:0000313" key="2">
    <source>
        <dbReference type="EMBL" id="JAH94926.1"/>
    </source>
</evidence>
<sequence>MQCAVKARSRILACNSSPTTVQLATQAAPSGVALERRNATHHWWEVECRPGLHLPSCFHCTLVSVWSLDVDCRRLGQSRSIRKSLFIAVIFLTLEGLLRADFSNVVFFLFCFFFLFVNIFSFGISIKMMAS</sequence>
<accession>A0A0E9WXM5</accession>
<protein>
    <submittedName>
        <fullName evidence="2">Uncharacterized protein</fullName>
    </submittedName>
</protein>
<name>A0A0E9WXM5_ANGAN</name>
<dbReference type="AlphaFoldDB" id="A0A0E9WXM5"/>
<organism evidence="2">
    <name type="scientific">Anguilla anguilla</name>
    <name type="common">European freshwater eel</name>
    <name type="synonym">Muraena anguilla</name>
    <dbReference type="NCBI Taxonomy" id="7936"/>
    <lineage>
        <taxon>Eukaryota</taxon>
        <taxon>Metazoa</taxon>
        <taxon>Chordata</taxon>
        <taxon>Craniata</taxon>
        <taxon>Vertebrata</taxon>
        <taxon>Euteleostomi</taxon>
        <taxon>Actinopterygii</taxon>
        <taxon>Neopterygii</taxon>
        <taxon>Teleostei</taxon>
        <taxon>Anguilliformes</taxon>
        <taxon>Anguillidae</taxon>
        <taxon>Anguilla</taxon>
    </lineage>
</organism>
<reference evidence="2" key="1">
    <citation type="submission" date="2014-11" db="EMBL/GenBank/DDBJ databases">
        <authorList>
            <person name="Amaro Gonzalez C."/>
        </authorList>
    </citation>
    <scope>NUCLEOTIDE SEQUENCE</scope>
</reference>
<keyword evidence="1" id="KW-0812">Transmembrane</keyword>
<feature type="transmembrane region" description="Helical" evidence="1">
    <location>
        <begin position="106"/>
        <end position="126"/>
    </location>
</feature>
<keyword evidence="1" id="KW-0472">Membrane</keyword>